<dbReference type="SUPFAM" id="SSF49785">
    <property type="entry name" value="Galactose-binding domain-like"/>
    <property type="match status" value="1"/>
</dbReference>
<dbReference type="EMBL" id="JAUDUY010000011">
    <property type="protein sequence ID" value="MDM9632605.1"/>
    <property type="molecule type" value="Genomic_DNA"/>
</dbReference>
<dbReference type="InterPro" id="IPR035986">
    <property type="entry name" value="PKD_dom_sf"/>
</dbReference>
<organism evidence="2 3">
    <name type="scientific">Robiginitalea aurantiaca</name>
    <dbReference type="NCBI Taxonomy" id="3056915"/>
    <lineage>
        <taxon>Bacteria</taxon>
        <taxon>Pseudomonadati</taxon>
        <taxon>Bacteroidota</taxon>
        <taxon>Flavobacteriia</taxon>
        <taxon>Flavobacteriales</taxon>
        <taxon>Flavobacteriaceae</taxon>
        <taxon>Robiginitalea</taxon>
    </lineage>
</organism>
<evidence type="ECO:0000313" key="3">
    <source>
        <dbReference type="Proteomes" id="UP001174839"/>
    </source>
</evidence>
<evidence type="ECO:0000313" key="2">
    <source>
        <dbReference type="EMBL" id="MDM9632605.1"/>
    </source>
</evidence>
<dbReference type="SUPFAM" id="SSF49299">
    <property type="entry name" value="PKD domain"/>
    <property type="match status" value="1"/>
</dbReference>
<dbReference type="RefSeq" id="WP_289725968.1">
    <property type="nucleotide sequence ID" value="NZ_JAUDUY010000011.1"/>
</dbReference>
<feature type="domain" description="PKD" evidence="1">
    <location>
        <begin position="60"/>
        <end position="108"/>
    </location>
</feature>
<proteinExistence type="predicted"/>
<protein>
    <submittedName>
        <fullName evidence="2">PKD domain-containing protein</fullName>
    </submittedName>
</protein>
<evidence type="ECO:0000259" key="1">
    <source>
        <dbReference type="PROSITE" id="PS50093"/>
    </source>
</evidence>
<dbReference type="CDD" id="cd00146">
    <property type="entry name" value="PKD"/>
    <property type="match status" value="1"/>
</dbReference>
<dbReference type="Pfam" id="PF18911">
    <property type="entry name" value="PKD_4"/>
    <property type="match status" value="1"/>
</dbReference>
<gene>
    <name evidence="2" type="ORF">QU605_14095</name>
</gene>
<dbReference type="Gene3D" id="2.60.40.10">
    <property type="entry name" value="Immunoglobulins"/>
    <property type="match status" value="1"/>
</dbReference>
<keyword evidence="3" id="KW-1185">Reference proteome</keyword>
<sequence>MKHLNILGRGLAIGVFVLTFLGCTKSDMDKLPQVKSAFTYTQNPDTGTVTFINVSEGARTYIWDFGDGTKSEEIDPIKTYESSGTYKVTLVASNQAGASNTFEDELVVSLKRGVSLPITFDETDVIYDPSTFEGAAFRIVANPDVSGSNDKETNVGEITNGGTAFEGLFFDLETPVDLTTEKTITMNFWSETPIDVLMKLEEGTGAAAETSASHGGTGWEEIAFDFTSSASYSRLTLFVDGPGTTAGIFYFDDVEQAGTDPGGDDCTAETEQSLDASDFNLTFQTDPGTAIIGDGAAYSYIDNPDTENDVNPSCKAGQIDRDPSLPFANSQIVFDSKFDFNTNEGFKLKVWAPVAGTNVLLKLEDKSNSAVNTEVGAVTTTGNAWEELTFDFSGAASDTYDKIVLFFDINTDSGATYYIDDFALYSDGGGATCTSETSQSLSAADFDLTFQSDPGSLIISDGSAYSYIDNPDFDNAINPSCKVGQLDRDPGLPFANNQIVFDSKFDFNANAGFKLKVWAPVAGTNVLLKLEDKTNGAINTEVGAVTTTGNAWEELTFDFPASASDTYDKIVLFFDITTNIEATYYIDDFRVYGTGGGGPSCVPETSQSLDASNLDITFQTDPGAFIESYDAVYSFVSNPDFDNAVNPSCQVGQIDRSGSALFANNQMVFDSKFDFNAYSGFKIKVWSPVAGTNVLLKLEDKTNGAINTEVGAVTTTASAWEELTFDFPSSETDKYDRIILFFELNTNTAQTYYIDDFRLYSGGGTGPGNNGCTSGTLVAATQLPLDFEGCETFLSDQNFGAGLTSEINANPSKSGINTSDFVLQVDKPTGSDFFAGIQNVFPSNFDLTTTNTFKIKIYSTKANAVFRFELLANPNDGSIGNPAPVFATVSNANEWTEVEFTFTGLPAGPTAYSQLVIKPDNDQTDSPITNGGTYYLDDLRLE</sequence>
<comment type="caution">
    <text evidence="2">The sequence shown here is derived from an EMBL/GenBank/DDBJ whole genome shotgun (WGS) entry which is preliminary data.</text>
</comment>
<dbReference type="Proteomes" id="UP001174839">
    <property type="component" value="Unassembled WGS sequence"/>
</dbReference>
<dbReference type="PROSITE" id="PS50093">
    <property type="entry name" value="PKD"/>
    <property type="match status" value="1"/>
</dbReference>
<accession>A0ABT7WI72</accession>
<dbReference type="InterPro" id="IPR022409">
    <property type="entry name" value="PKD/Chitinase_dom"/>
</dbReference>
<dbReference type="InterPro" id="IPR013783">
    <property type="entry name" value="Ig-like_fold"/>
</dbReference>
<dbReference type="Gene3D" id="2.60.120.260">
    <property type="entry name" value="Galactose-binding domain-like"/>
    <property type="match status" value="5"/>
</dbReference>
<dbReference type="InterPro" id="IPR008979">
    <property type="entry name" value="Galactose-bd-like_sf"/>
</dbReference>
<dbReference type="InterPro" id="IPR000601">
    <property type="entry name" value="PKD_dom"/>
</dbReference>
<name>A0ABT7WI72_9FLAO</name>
<reference evidence="2" key="1">
    <citation type="submission" date="2023-06" db="EMBL/GenBank/DDBJ databases">
        <title>Robiginitalea aurantiacus sp. nov. and Algoriphagus sediminis sp. nov., isolated from coastal sediment.</title>
        <authorList>
            <person name="Zhou Z.Y."/>
            <person name="An J."/>
            <person name="Jia Y.W."/>
            <person name="Du Z.J."/>
        </authorList>
    </citation>
    <scope>NUCLEOTIDE SEQUENCE</scope>
    <source>
        <strain evidence="2">M39</strain>
    </source>
</reference>
<dbReference type="PROSITE" id="PS51257">
    <property type="entry name" value="PROKAR_LIPOPROTEIN"/>
    <property type="match status" value="1"/>
</dbReference>
<dbReference type="SMART" id="SM00089">
    <property type="entry name" value="PKD"/>
    <property type="match status" value="1"/>
</dbReference>